<comment type="caution">
    <text evidence="3">The sequence shown here is derived from an EMBL/GenBank/DDBJ whole genome shotgun (WGS) entry which is preliminary data.</text>
</comment>
<protein>
    <submittedName>
        <fullName evidence="3">FAD dependent oxidoreductase-like protein 5</fullName>
    </submittedName>
</protein>
<proteinExistence type="predicted"/>
<dbReference type="InterPro" id="IPR036477">
    <property type="entry name" value="Formyl_transf_N_sf"/>
</dbReference>
<dbReference type="Pfam" id="PF00551">
    <property type="entry name" value="Formyl_trans_N"/>
    <property type="match status" value="1"/>
</dbReference>
<feature type="domain" description="FAD dependent oxidoreductase" evidence="2">
    <location>
        <begin position="140"/>
        <end position="570"/>
    </location>
</feature>
<evidence type="ECO:0000313" key="4">
    <source>
        <dbReference type="Proteomes" id="UP000308133"/>
    </source>
</evidence>
<dbReference type="SUPFAM" id="SSF51905">
    <property type="entry name" value="FAD/NAD(P)-binding domain"/>
    <property type="match status" value="1"/>
</dbReference>
<evidence type="ECO:0000259" key="1">
    <source>
        <dbReference type="Pfam" id="PF00551"/>
    </source>
</evidence>
<reference evidence="3 4" key="1">
    <citation type="submission" date="2018-02" db="EMBL/GenBank/DDBJ databases">
        <title>Draft genome sequences of Elsinoe sp., causing black scab on jojoba.</title>
        <authorList>
            <person name="Stodart B."/>
            <person name="Jeffress S."/>
            <person name="Ash G."/>
            <person name="Arun Chinnappa K."/>
        </authorList>
    </citation>
    <scope>NUCLEOTIDE SEQUENCE [LARGE SCALE GENOMIC DNA]</scope>
    <source>
        <strain evidence="3 4">Hillstone_2</strain>
    </source>
</reference>
<name>A0A4U7APB3_9PEZI</name>
<dbReference type="Proteomes" id="UP000308133">
    <property type="component" value="Unassembled WGS sequence"/>
</dbReference>
<dbReference type="Pfam" id="PF01266">
    <property type="entry name" value="DAO"/>
    <property type="match status" value="1"/>
</dbReference>
<dbReference type="InterPro" id="IPR002376">
    <property type="entry name" value="Formyl_transf_N"/>
</dbReference>
<gene>
    <name evidence="3" type="ORF">C1H76_8996</name>
</gene>
<sequence>MRFLVSTDVAAFKEIDDNSGHIYFCEPGQSLVVPLTTTGSILVWICNGKEVTRELINLWSSQNQHAPKVMLVKDSSAVSLLEGYSQGRIAKIVALPSQFHHKLPWAESVLRIAERLHVHTRAEHETRPDAVKSRIVDSTVLLVGAGIMNLLTGHFLAARGYQVRIIDAGPDPRTCQDWTRLGVTNGGGNARMFTRTEADNYNEKGSRIYQDMRPIFRKTVREGGWSVKSPECYTDAEQAWVAAFEQLPPWLARAFREDIHEVNREAGVLWNEMMKTSPQLFQDVGLHQGILRLYVESTALEAARQLNRELGTMTHETSHADFIERHPFLLPAFESDRLAGGFYIDGFTVNIHPFVAKLMDEIIRLGGTFTWDCQVQGISRNVFGEATTLQSSLGPLEAEHYVISPGTAGYELLRGTSSGELIQGVLGVWLQIPNVDLAVQHSIKIHRRGHMVEDINVTVTKDAETGDDILVLGGGYGYVGTSRPSPDCPELSTLFGELEEVAKIYFPRGHAIAKARGTLWPGGNYKFCVRPFTATGLGIFEKIPTANGGSLIITGGNNTGGFTQAPAIARSVWRALVGTFDPIHAIFHPDRGRLPSACAAPALRRQEDSPSPFRLLLLCSDGPQHSYLRYRLEEAFPGFRCIVETNKGQMRHLMDKGRYMDVAYMQYHDLRRYMFGYDRQRKAYFDRLINPEYVPRSPDMEVDSLNCTKVWDAVEKWQPDVTIVSGTKYIGKRLNERAGMMINLHIGHLPEYKGNHCIFFALYDEAIDKVAATLHQLTPQLDGGRVLDTVFPPILSQDNEETLYTRCLHMAIDRSLEHVKHLSGGMSPVLLPQKSEGKMFRHCDRTPTKEIWLWWKLNIQGFLRKCPPA</sequence>
<dbReference type="Gene3D" id="3.30.9.10">
    <property type="entry name" value="D-Amino Acid Oxidase, subunit A, domain 2"/>
    <property type="match status" value="1"/>
</dbReference>
<evidence type="ECO:0000313" key="3">
    <source>
        <dbReference type="EMBL" id="TKX18735.1"/>
    </source>
</evidence>
<dbReference type="EMBL" id="PTQR01000126">
    <property type="protein sequence ID" value="TKX18735.1"/>
    <property type="molecule type" value="Genomic_DNA"/>
</dbReference>
<organism evidence="3 4">
    <name type="scientific">Elsinoe australis</name>
    <dbReference type="NCBI Taxonomy" id="40998"/>
    <lineage>
        <taxon>Eukaryota</taxon>
        <taxon>Fungi</taxon>
        <taxon>Dikarya</taxon>
        <taxon>Ascomycota</taxon>
        <taxon>Pezizomycotina</taxon>
        <taxon>Dothideomycetes</taxon>
        <taxon>Dothideomycetidae</taxon>
        <taxon>Myriangiales</taxon>
        <taxon>Elsinoaceae</taxon>
        <taxon>Elsinoe</taxon>
    </lineage>
</organism>
<accession>A0A4U7APB3</accession>
<dbReference type="CDD" id="cd08653">
    <property type="entry name" value="FMT_core_like_3"/>
    <property type="match status" value="1"/>
</dbReference>
<dbReference type="InterPro" id="IPR036188">
    <property type="entry name" value="FAD/NAD-bd_sf"/>
</dbReference>
<dbReference type="Gene3D" id="3.40.50.170">
    <property type="entry name" value="Formyl transferase, N-terminal domain"/>
    <property type="match status" value="1"/>
</dbReference>
<dbReference type="InterPro" id="IPR006076">
    <property type="entry name" value="FAD-dep_OxRdtase"/>
</dbReference>
<dbReference type="Gene3D" id="3.50.50.60">
    <property type="entry name" value="FAD/NAD(P)-binding domain"/>
    <property type="match status" value="1"/>
</dbReference>
<evidence type="ECO:0000259" key="2">
    <source>
        <dbReference type="Pfam" id="PF01266"/>
    </source>
</evidence>
<feature type="domain" description="Formyl transferase N-terminal" evidence="1">
    <location>
        <begin position="704"/>
        <end position="809"/>
    </location>
</feature>
<dbReference type="SUPFAM" id="SSF53328">
    <property type="entry name" value="Formyltransferase"/>
    <property type="match status" value="1"/>
</dbReference>
<dbReference type="AlphaFoldDB" id="A0A4U7APB3"/>